<dbReference type="EMBL" id="CM045771">
    <property type="protein sequence ID" value="KAI7989955.1"/>
    <property type="molecule type" value="Genomic_DNA"/>
</dbReference>
<reference evidence="1 2" key="1">
    <citation type="journal article" date="2022" name="Plant J.">
        <title>Chromosome-level genome of Camellia lanceoleosa provides a valuable resource for understanding genome evolution and self-incompatibility.</title>
        <authorList>
            <person name="Gong W."/>
            <person name="Xiao S."/>
            <person name="Wang L."/>
            <person name="Liao Z."/>
            <person name="Chang Y."/>
            <person name="Mo W."/>
            <person name="Hu G."/>
            <person name="Li W."/>
            <person name="Zhao G."/>
            <person name="Zhu H."/>
            <person name="Hu X."/>
            <person name="Ji K."/>
            <person name="Xiang X."/>
            <person name="Song Q."/>
            <person name="Yuan D."/>
            <person name="Jin S."/>
            <person name="Zhang L."/>
        </authorList>
    </citation>
    <scope>NUCLEOTIDE SEQUENCE [LARGE SCALE GENOMIC DNA]</scope>
    <source>
        <strain evidence="1">SQ_2022a</strain>
    </source>
</reference>
<organism evidence="1 2">
    <name type="scientific">Camellia lanceoleosa</name>
    <dbReference type="NCBI Taxonomy" id="1840588"/>
    <lineage>
        <taxon>Eukaryota</taxon>
        <taxon>Viridiplantae</taxon>
        <taxon>Streptophyta</taxon>
        <taxon>Embryophyta</taxon>
        <taxon>Tracheophyta</taxon>
        <taxon>Spermatophyta</taxon>
        <taxon>Magnoliopsida</taxon>
        <taxon>eudicotyledons</taxon>
        <taxon>Gunneridae</taxon>
        <taxon>Pentapetalae</taxon>
        <taxon>asterids</taxon>
        <taxon>Ericales</taxon>
        <taxon>Theaceae</taxon>
        <taxon>Camellia</taxon>
    </lineage>
</organism>
<proteinExistence type="predicted"/>
<sequence>MVSYVSVLLYGVGGIVVAGMALLVAFQERLVYVPVLPGLTKSYPVTPSRLRLTYEDVWLRSSDGVRLHAWFIKLFPDCRGPTILFFQENAGNIAHRLEMVRIMLQKLQCNVFMLSYRGYGASDGYPSQHGITKDAQAALDHLAQRTDIDTSRIVVFGRSLGGAVGAVLTKNNPEKVAGLILENTFTSILDMAGVLLPFLKWFIGSSGSNGPKVLNSLVRSPWSTIDVIGQIKQPILFLSGLQDEMVPPPHMQMLYAKAAAHNSRCIFVDFPNGMHMDTWLSGGDRYWRTVQLFLERNVPESKDDLSSHKDILMESSL</sequence>
<evidence type="ECO:0000313" key="2">
    <source>
        <dbReference type="Proteomes" id="UP001060215"/>
    </source>
</evidence>
<dbReference type="Proteomes" id="UP001060215">
    <property type="component" value="Chromosome 14"/>
</dbReference>
<accession>A0ACC0FMK7</accession>
<comment type="caution">
    <text evidence="1">The sequence shown here is derived from an EMBL/GenBank/DDBJ whole genome shotgun (WGS) entry which is preliminary data.</text>
</comment>
<keyword evidence="1" id="KW-0378">Hydrolase</keyword>
<evidence type="ECO:0000313" key="1">
    <source>
        <dbReference type="EMBL" id="KAI7989955.1"/>
    </source>
</evidence>
<keyword evidence="2" id="KW-1185">Reference proteome</keyword>
<name>A0ACC0FMK7_9ERIC</name>
<protein>
    <submittedName>
        <fullName evidence="1">Alpha/beta hydrolase domain-containing protein WAV2</fullName>
    </submittedName>
</protein>
<gene>
    <name evidence="1" type="ORF">LOK49_LG13G00866</name>
</gene>